<dbReference type="SMART" id="SM00491">
    <property type="entry name" value="HELICc2"/>
    <property type="match status" value="1"/>
</dbReference>
<comment type="catalytic activity">
    <reaction evidence="19">
        <text>ATP + H2O = ADP + phosphate + H(+)</text>
        <dbReference type="Rhea" id="RHEA:13065"/>
        <dbReference type="ChEBI" id="CHEBI:15377"/>
        <dbReference type="ChEBI" id="CHEBI:15378"/>
        <dbReference type="ChEBI" id="CHEBI:30616"/>
        <dbReference type="ChEBI" id="CHEBI:43474"/>
        <dbReference type="ChEBI" id="CHEBI:456216"/>
        <dbReference type="EC" id="5.6.2.3"/>
    </reaction>
</comment>
<evidence type="ECO:0000256" key="13">
    <source>
        <dbReference type="ARBA" id="ARBA00023014"/>
    </source>
</evidence>
<dbReference type="EMBL" id="JAPWTJ010002309">
    <property type="protein sequence ID" value="KAJ8966685.1"/>
    <property type="molecule type" value="Genomic_DNA"/>
</dbReference>
<dbReference type="InterPro" id="IPR027417">
    <property type="entry name" value="P-loop_NTPase"/>
</dbReference>
<dbReference type="Pfam" id="PF06777">
    <property type="entry name" value="HBB"/>
    <property type="match status" value="1"/>
</dbReference>
<evidence type="ECO:0000259" key="21">
    <source>
        <dbReference type="PROSITE" id="PS51193"/>
    </source>
</evidence>
<dbReference type="PANTHER" id="PTHR11472">
    <property type="entry name" value="DNA REPAIR DEAD HELICASE RAD3/XP-D SUBFAMILY MEMBER"/>
    <property type="match status" value="1"/>
</dbReference>
<evidence type="ECO:0000256" key="17">
    <source>
        <dbReference type="ARBA" id="ARBA00023242"/>
    </source>
</evidence>
<dbReference type="NCBIfam" id="TIGR00604">
    <property type="entry name" value="rad3"/>
    <property type="match status" value="1"/>
</dbReference>
<keyword evidence="15" id="KW-0234">DNA repair</keyword>
<dbReference type="InterPro" id="IPR014013">
    <property type="entry name" value="Helic_SF1/SF2_ATP-bd_DinG/Rad3"/>
</dbReference>
<evidence type="ECO:0000256" key="8">
    <source>
        <dbReference type="ARBA" id="ARBA00022763"/>
    </source>
</evidence>
<dbReference type="SUPFAM" id="SSF89360">
    <property type="entry name" value="HesB-like domain"/>
    <property type="match status" value="1"/>
</dbReference>
<evidence type="ECO:0000256" key="15">
    <source>
        <dbReference type="ARBA" id="ARBA00023204"/>
    </source>
</evidence>
<evidence type="ECO:0000256" key="9">
    <source>
        <dbReference type="ARBA" id="ARBA00022801"/>
    </source>
</evidence>
<evidence type="ECO:0000256" key="3">
    <source>
        <dbReference type="ARBA" id="ARBA00006718"/>
    </source>
</evidence>
<dbReference type="InterPro" id="IPR000361">
    <property type="entry name" value="ATAP_core_dom"/>
</dbReference>
<keyword evidence="7" id="KW-0547">Nucleotide-binding</keyword>
<evidence type="ECO:0000256" key="12">
    <source>
        <dbReference type="ARBA" id="ARBA00023004"/>
    </source>
</evidence>
<evidence type="ECO:0000256" key="4">
    <source>
        <dbReference type="ARBA" id="ARBA00009146"/>
    </source>
</evidence>
<keyword evidence="20" id="KW-0175">Coiled coil</keyword>
<dbReference type="Pfam" id="PF01521">
    <property type="entry name" value="Fe-S_biosyn"/>
    <property type="match status" value="1"/>
</dbReference>
<dbReference type="PROSITE" id="PS51193">
    <property type="entry name" value="HELICASE_ATP_BIND_2"/>
    <property type="match status" value="1"/>
</dbReference>
<dbReference type="InterPro" id="IPR006554">
    <property type="entry name" value="Helicase-like_DEXD_c2"/>
</dbReference>
<dbReference type="InterPro" id="IPR010614">
    <property type="entry name" value="RAD3-like_helicase_DEAD"/>
</dbReference>
<dbReference type="Gene3D" id="3.40.50.300">
    <property type="entry name" value="P-loop containing nucleotide triphosphate hydrolases"/>
    <property type="match status" value="3"/>
</dbReference>
<accession>A0ABQ9IV71</accession>
<evidence type="ECO:0000256" key="6">
    <source>
        <dbReference type="ARBA" id="ARBA00022723"/>
    </source>
</evidence>
<evidence type="ECO:0000256" key="1">
    <source>
        <dbReference type="ARBA" id="ARBA00001966"/>
    </source>
</evidence>
<keyword evidence="8" id="KW-0227">DNA damage</keyword>
<dbReference type="InterPro" id="IPR006555">
    <property type="entry name" value="ATP-dep_Helicase_C"/>
</dbReference>
<keyword evidence="10" id="KW-0347">Helicase</keyword>
<dbReference type="InterPro" id="IPR016092">
    <property type="entry name" value="ATAP"/>
</dbReference>
<comment type="similarity">
    <text evidence="3">Belongs to the HesB/IscA family.</text>
</comment>
<dbReference type="Pfam" id="PF06733">
    <property type="entry name" value="DEAD_2"/>
    <property type="match status" value="2"/>
</dbReference>
<evidence type="ECO:0000256" key="14">
    <source>
        <dbReference type="ARBA" id="ARBA00023125"/>
    </source>
</evidence>
<dbReference type="InterPro" id="IPR002464">
    <property type="entry name" value="DNA/RNA_helicase_DEAH_CS"/>
</dbReference>
<dbReference type="PANTHER" id="PTHR11472:SF1">
    <property type="entry name" value="GENERAL TRANSCRIPTION AND DNA REPAIR FACTOR IIH HELICASE SUBUNIT XPD"/>
    <property type="match status" value="1"/>
</dbReference>
<evidence type="ECO:0000256" key="18">
    <source>
        <dbReference type="ARBA" id="ARBA00044969"/>
    </source>
</evidence>
<evidence type="ECO:0000256" key="16">
    <source>
        <dbReference type="ARBA" id="ARBA00023235"/>
    </source>
</evidence>
<sequence length="891" mass="101819">MRLSVDGLIVYFPYDYIYPEQYSYMCELKKALDAKGHCLLEMPSGTGKTTTLLSLIVAYMLENPHTVRKLIYCSRTVPEIEKVMEELKKLLNYYEKLDDHYPSLTGLVLSSRKKSLYSSRVSRISYRNLVDIPKRNVVSNPVVKPLENIKAELNITNSCVQRIKSIVDGTNNFLRVSVEGGGCSGFQYKFDLDNKMAEDDKVFEKNGVKVVIDTISLDFVKGSTVDYQEELIRSSFKIVNNPLAEQGCSCGASFTVSTEKEGKIVDAKCHSLTASYVRERHSYDDTTPVCQYYEGFALDGKENTLPYGVYNLDDLKQYGRDRNWCPYFLARFAITYANIVVYSYHYLLDPKIADVVSKELAKESVVIFDEAHNIDNVCIDSMSVKIHRRTIERATANIQVLEKHVTELREDDHRKLQDEYKRLVEGLKDASIARETDVILSNPVLPEEILQEAVPGNIRNAEHFISFLKRFLEYLKTRLRVQHVVQESPVGFLKDVQSKVCIERKPLRFCAERLASLLKTLEISDLTDFSPIILITHLATLVSTYMKGFTIIVEPFDDKTPTVSNPILHFSCLDSSIAIKPVFDRFQSVVITSGTLSPLDMYPKILNFHPVIMASFTMTLARPCLLPMIVSKGNDQVAISSKFETREDNAVIRNYGQLLVETAANVPDGIVCFFTSYLYLESVVASWYDQGVIDSLQRYKLLFIETQDSAETSFALMYYIKRRSSVVCGPGKVSEGVDFDHHLGRCVLMFGIPYVYTQSRILKARLDYLRDQFQIRENDFLTFDAMRHAAQCVGRAIRGKTDYGIMIFADKRFARADKRSKLPKWIQEHLKDSLCNLSTEEAVQMAKRWLRQMAQPFTREDQLGLSLLTLEQLQNLEAKKKEQSVEVMEEN</sequence>
<dbReference type="InterPro" id="IPR035903">
    <property type="entry name" value="HesB-like_dom_sf"/>
</dbReference>
<keyword evidence="13" id="KW-0411">Iron-sulfur</keyword>
<gene>
    <name evidence="22" type="ORF">NQ317_014013</name>
</gene>
<evidence type="ECO:0000256" key="7">
    <source>
        <dbReference type="ARBA" id="ARBA00022741"/>
    </source>
</evidence>
<keyword evidence="6" id="KW-0479">Metal-binding</keyword>
<keyword evidence="23" id="KW-1185">Reference proteome</keyword>
<comment type="similarity">
    <text evidence="4">Belongs to the helicase family. RAD3/XPD subfamily.</text>
</comment>
<proteinExistence type="inferred from homology"/>
<organism evidence="22 23">
    <name type="scientific">Molorchus minor</name>
    <dbReference type="NCBI Taxonomy" id="1323400"/>
    <lineage>
        <taxon>Eukaryota</taxon>
        <taxon>Metazoa</taxon>
        <taxon>Ecdysozoa</taxon>
        <taxon>Arthropoda</taxon>
        <taxon>Hexapoda</taxon>
        <taxon>Insecta</taxon>
        <taxon>Pterygota</taxon>
        <taxon>Neoptera</taxon>
        <taxon>Endopterygota</taxon>
        <taxon>Coleoptera</taxon>
        <taxon>Polyphaga</taxon>
        <taxon>Cucujiformia</taxon>
        <taxon>Chrysomeloidea</taxon>
        <taxon>Cerambycidae</taxon>
        <taxon>Lamiinae</taxon>
        <taxon>Monochamini</taxon>
        <taxon>Molorchus</taxon>
    </lineage>
</organism>
<dbReference type="InterPro" id="IPR045028">
    <property type="entry name" value="DinG/Rad3-like"/>
</dbReference>
<keyword evidence="16" id="KW-0413">Isomerase</keyword>
<feature type="domain" description="Helicase ATP-binding" evidence="21">
    <location>
        <begin position="7"/>
        <end position="425"/>
    </location>
</feature>
<dbReference type="Pfam" id="PF13307">
    <property type="entry name" value="Helicase_C_2"/>
    <property type="match status" value="1"/>
</dbReference>
<dbReference type="EC" id="5.6.2.3" evidence="18"/>
<keyword evidence="12" id="KW-0408">Iron</keyword>
<keyword evidence="5" id="KW-0004">4Fe-4S</keyword>
<reference evidence="22" key="1">
    <citation type="journal article" date="2023" name="Insect Mol. Biol.">
        <title>Genome sequencing provides insights into the evolution of gene families encoding plant cell wall-degrading enzymes in longhorned beetles.</title>
        <authorList>
            <person name="Shin N.R."/>
            <person name="Okamura Y."/>
            <person name="Kirsch R."/>
            <person name="Pauchet Y."/>
        </authorList>
    </citation>
    <scope>NUCLEOTIDE SEQUENCE</scope>
    <source>
        <strain evidence="22">MMC_N1</strain>
    </source>
</reference>
<evidence type="ECO:0000313" key="23">
    <source>
        <dbReference type="Proteomes" id="UP001162164"/>
    </source>
</evidence>
<keyword evidence="14" id="KW-0238">DNA-binding</keyword>
<dbReference type="SMART" id="SM00488">
    <property type="entry name" value="DEXDc2"/>
    <property type="match status" value="1"/>
</dbReference>
<feature type="coiled-coil region" evidence="20">
    <location>
        <begin position="384"/>
        <end position="411"/>
    </location>
</feature>
<keyword evidence="9" id="KW-0378">Hydrolase</keyword>
<evidence type="ECO:0000256" key="19">
    <source>
        <dbReference type="ARBA" id="ARBA00048954"/>
    </source>
</evidence>
<evidence type="ECO:0000256" key="20">
    <source>
        <dbReference type="SAM" id="Coils"/>
    </source>
</evidence>
<protein>
    <recommendedName>
        <fullName evidence="18">DNA 5'-3' helicase</fullName>
        <ecNumber evidence="18">5.6.2.3</ecNumber>
    </recommendedName>
</protein>
<comment type="subcellular location">
    <subcellularLocation>
        <location evidence="2">Nucleus</location>
    </subcellularLocation>
</comment>
<dbReference type="Proteomes" id="UP001162164">
    <property type="component" value="Unassembled WGS sequence"/>
</dbReference>
<name>A0ABQ9IV71_9CUCU</name>
<keyword evidence="11" id="KW-0067">ATP-binding</keyword>
<evidence type="ECO:0000313" key="22">
    <source>
        <dbReference type="EMBL" id="KAJ8966685.1"/>
    </source>
</evidence>
<dbReference type="SUPFAM" id="SSF52540">
    <property type="entry name" value="P-loop containing nucleoside triphosphate hydrolases"/>
    <property type="match status" value="2"/>
</dbReference>
<dbReference type="NCBIfam" id="TIGR00049">
    <property type="entry name" value="iron-sulfur cluster assembly accessory protein"/>
    <property type="match status" value="1"/>
</dbReference>
<evidence type="ECO:0000256" key="10">
    <source>
        <dbReference type="ARBA" id="ARBA00022806"/>
    </source>
</evidence>
<dbReference type="InterPro" id="IPR013020">
    <property type="entry name" value="Rad3/Chl1-like"/>
</dbReference>
<evidence type="ECO:0000256" key="2">
    <source>
        <dbReference type="ARBA" id="ARBA00004123"/>
    </source>
</evidence>
<evidence type="ECO:0000256" key="5">
    <source>
        <dbReference type="ARBA" id="ARBA00022485"/>
    </source>
</evidence>
<dbReference type="Gene3D" id="2.60.300.12">
    <property type="entry name" value="HesB-like domain"/>
    <property type="match status" value="1"/>
</dbReference>
<comment type="caution">
    <text evidence="22">The sequence shown here is derived from an EMBL/GenBank/DDBJ whole genome shotgun (WGS) entry which is preliminary data.</text>
</comment>
<evidence type="ECO:0000256" key="11">
    <source>
        <dbReference type="ARBA" id="ARBA00022840"/>
    </source>
</evidence>
<dbReference type="InterPro" id="IPR010643">
    <property type="entry name" value="HBB"/>
</dbReference>
<comment type="cofactor">
    <cofactor evidence="1">
        <name>[4Fe-4S] cluster</name>
        <dbReference type="ChEBI" id="CHEBI:49883"/>
    </cofactor>
</comment>
<dbReference type="CDD" id="cd18788">
    <property type="entry name" value="SF2_C_XPD"/>
    <property type="match status" value="1"/>
</dbReference>
<dbReference type="PROSITE" id="PS00690">
    <property type="entry name" value="DEAH_ATP_HELICASE"/>
    <property type="match status" value="1"/>
</dbReference>
<keyword evidence="17" id="KW-0539">Nucleus</keyword>